<feature type="domain" description="Ketopantoate reductase N-terminal" evidence="5">
    <location>
        <begin position="8"/>
        <end position="166"/>
    </location>
</feature>
<dbReference type="PANTHER" id="PTHR21708:SF30">
    <property type="entry name" value="2-DEHYDROPANTOATE 2-REDUCTASE-RELATED"/>
    <property type="match status" value="1"/>
</dbReference>
<dbReference type="InterPro" id="IPR051402">
    <property type="entry name" value="KPR-Related"/>
</dbReference>
<comment type="similarity">
    <text evidence="1 4">Belongs to the ketopantoate reductase family.</text>
</comment>
<dbReference type="SUPFAM" id="SSF48179">
    <property type="entry name" value="6-phosphogluconate dehydrogenase C-terminal domain-like"/>
    <property type="match status" value="1"/>
</dbReference>
<reference evidence="7" key="1">
    <citation type="submission" date="2021-03" db="EMBL/GenBank/DDBJ databases">
        <title>Revisited historic fungal species revealed as producer of novel bioactive compounds through whole genome sequencing and comparative genomics.</title>
        <authorList>
            <person name="Vignolle G.A."/>
            <person name="Hochenegger N."/>
            <person name="Mach R.L."/>
            <person name="Mach-Aigner A.R."/>
            <person name="Javad Rahimi M."/>
            <person name="Salim K.A."/>
            <person name="Chan C.M."/>
            <person name="Lim L.B.L."/>
            <person name="Cai F."/>
            <person name="Druzhinina I.S."/>
            <person name="U'Ren J.M."/>
            <person name="Derntl C."/>
        </authorList>
    </citation>
    <scope>NUCLEOTIDE SEQUENCE</scope>
    <source>
        <strain evidence="7">TUCIM 5799</strain>
    </source>
</reference>
<dbReference type="InterPro" id="IPR008927">
    <property type="entry name" value="6-PGluconate_DH-like_C_sf"/>
</dbReference>
<name>A0A9P9WUW2_9PEZI</name>
<evidence type="ECO:0000256" key="4">
    <source>
        <dbReference type="RuleBase" id="RU362068"/>
    </source>
</evidence>
<comment type="caution">
    <text evidence="7">The sequence shown here is derived from an EMBL/GenBank/DDBJ whole genome shotgun (WGS) entry which is preliminary data.</text>
</comment>
<comment type="function">
    <text evidence="4">Catalyzes the NADPH-dependent reduction of ketopantoate into pantoic acid.</text>
</comment>
<dbReference type="InterPro" id="IPR013752">
    <property type="entry name" value="KPA_reductase"/>
</dbReference>
<evidence type="ECO:0000256" key="1">
    <source>
        <dbReference type="ARBA" id="ARBA00007870"/>
    </source>
</evidence>
<feature type="domain" description="Ketopantoate reductase C-terminal" evidence="6">
    <location>
        <begin position="198"/>
        <end position="321"/>
    </location>
</feature>
<proteinExistence type="inferred from homology"/>
<dbReference type="Gene3D" id="3.40.50.720">
    <property type="entry name" value="NAD(P)-binding Rossmann-like Domain"/>
    <property type="match status" value="1"/>
</dbReference>
<keyword evidence="2 4" id="KW-0521">NADP</keyword>
<dbReference type="Pfam" id="PF02558">
    <property type="entry name" value="ApbA"/>
    <property type="match status" value="1"/>
</dbReference>
<dbReference type="EMBL" id="JAFIMR010000004">
    <property type="protein sequence ID" value="KAI1879727.1"/>
    <property type="molecule type" value="Genomic_DNA"/>
</dbReference>
<dbReference type="GO" id="GO:0008677">
    <property type="term" value="F:2-dehydropantoate 2-reductase activity"/>
    <property type="evidence" value="ECO:0007669"/>
    <property type="project" value="UniProtKB-EC"/>
</dbReference>
<keyword evidence="3 4" id="KW-0560">Oxidoreductase</keyword>
<dbReference type="FunFam" id="1.10.1040.10:FF:000017">
    <property type="entry name" value="2-dehydropantoate 2-reductase"/>
    <property type="match status" value="1"/>
</dbReference>
<dbReference type="EC" id="1.1.1.169" evidence="4"/>
<dbReference type="Proteomes" id="UP000829685">
    <property type="component" value="Unassembled WGS sequence"/>
</dbReference>
<protein>
    <recommendedName>
        <fullName evidence="4">2-dehydropantoate 2-reductase</fullName>
        <ecNumber evidence="4">1.1.1.169</ecNumber>
    </recommendedName>
    <alternativeName>
        <fullName evidence="4">Ketopantoate reductase</fullName>
    </alternativeName>
</protein>
<dbReference type="GO" id="GO:0015940">
    <property type="term" value="P:pantothenate biosynthetic process"/>
    <property type="evidence" value="ECO:0007669"/>
    <property type="project" value="InterPro"/>
</dbReference>
<keyword evidence="8" id="KW-1185">Reference proteome</keyword>
<evidence type="ECO:0000259" key="5">
    <source>
        <dbReference type="Pfam" id="PF02558"/>
    </source>
</evidence>
<dbReference type="InterPro" id="IPR013332">
    <property type="entry name" value="KPR_N"/>
</dbReference>
<dbReference type="AlphaFoldDB" id="A0A9P9WUW2"/>
<evidence type="ECO:0000313" key="7">
    <source>
        <dbReference type="EMBL" id="KAI1879727.1"/>
    </source>
</evidence>
<dbReference type="InterPro" id="IPR036291">
    <property type="entry name" value="NAD(P)-bd_dom_sf"/>
</dbReference>
<dbReference type="PANTHER" id="PTHR21708">
    <property type="entry name" value="PROBABLE 2-DEHYDROPANTOATE 2-REDUCTASE"/>
    <property type="match status" value="1"/>
</dbReference>
<dbReference type="Gene3D" id="1.10.1040.10">
    <property type="entry name" value="N-(1-d-carboxylethyl)-l-norvaline Dehydrogenase, domain 2"/>
    <property type="match status" value="1"/>
</dbReference>
<evidence type="ECO:0000256" key="3">
    <source>
        <dbReference type="ARBA" id="ARBA00023002"/>
    </source>
</evidence>
<gene>
    <name evidence="7" type="ORF">JX265_002681</name>
</gene>
<dbReference type="SUPFAM" id="SSF51735">
    <property type="entry name" value="NAD(P)-binding Rossmann-fold domains"/>
    <property type="match status" value="1"/>
</dbReference>
<evidence type="ECO:0000313" key="8">
    <source>
        <dbReference type="Proteomes" id="UP000829685"/>
    </source>
</evidence>
<evidence type="ECO:0000256" key="2">
    <source>
        <dbReference type="ARBA" id="ARBA00022857"/>
    </source>
</evidence>
<dbReference type="InterPro" id="IPR003710">
    <property type="entry name" value="ApbA"/>
</dbReference>
<dbReference type="InterPro" id="IPR013328">
    <property type="entry name" value="6PGD_dom2"/>
</dbReference>
<evidence type="ECO:0000259" key="6">
    <source>
        <dbReference type="Pfam" id="PF08546"/>
    </source>
</evidence>
<comment type="catalytic activity">
    <reaction evidence="4">
        <text>(R)-pantoate + NADP(+) = 2-dehydropantoate + NADPH + H(+)</text>
        <dbReference type="Rhea" id="RHEA:16233"/>
        <dbReference type="ChEBI" id="CHEBI:11561"/>
        <dbReference type="ChEBI" id="CHEBI:15378"/>
        <dbReference type="ChEBI" id="CHEBI:15980"/>
        <dbReference type="ChEBI" id="CHEBI:57783"/>
        <dbReference type="ChEBI" id="CHEBI:58349"/>
        <dbReference type="EC" id="1.1.1.169"/>
    </reaction>
</comment>
<dbReference type="Pfam" id="PF08546">
    <property type="entry name" value="ApbA_C"/>
    <property type="match status" value="1"/>
</dbReference>
<dbReference type="NCBIfam" id="TIGR00745">
    <property type="entry name" value="apbA_panE"/>
    <property type="match status" value="1"/>
</dbReference>
<accession>A0A9P9WUW2</accession>
<organism evidence="7 8">
    <name type="scientific">Neoarthrinium moseri</name>
    <dbReference type="NCBI Taxonomy" id="1658444"/>
    <lineage>
        <taxon>Eukaryota</taxon>
        <taxon>Fungi</taxon>
        <taxon>Dikarya</taxon>
        <taxon>Ascomycota</taxon>
        <taxon>Pezizomycotina</taxon>
        <taxon>Sordariomycetes</taxon>
        <taxon>Xylariomycetidae</taxon>
        <taxon>Amphisphaeriales</taxon>
        <taxon>Apiosporaceae</taxon>
        <taxon>Neoarthrinium</taxon>
    </lineage>
</organism>
<sequence>MEVEKARVLIVGAGGVGIMAAYALEVGGKAAVTLVMRSNYRRAQDAGISIDSVDHGKGIREWRPTEIRNTIPDVSQEGIPPFDFILVTTKNIPDVPPTVADLVAPAVSPGHTAIVLSQNGLNIERPLLARFPQNPILSSVSMISTTETSPAVVVHDFADAQKIGPFVPQPAAEAAARRYVAVYNGSGRLADVVYDADVPRARWHKLVYNASFNPVAAALRMDTARMRMSRHVVDDLVRPIMLEVVAAARAAGHVLPPDLPDALIRVDPVEAAFRPSMCQDADKGNLMEIETIVGEPLREGEARGVPMPTLRTVYGILKGLQLQTKVAKGLWEPAFDDDNPYR</sequence>
<dbReference type="GO" id="GO:0005737">
    <property type="term" value="C:cytoplasm"/>
    <property type="evidence" value="ECO:0007669"/>
    <property type="project" value="TreeGrafter"/>
</dbReference>